<organism evidence="2 3">
    <name type="scientific">Aliivibrio fischeri</name>
    <name type="common">Vibrio fischeri</name>
    <dbReference type="NCBI Taxonomy" id="668"/>
    <lineage>
        <taxon>Bacteria</taxon>
        <taxon>Pseudomonadati</taxon>
        <taxon>Pseudomonadota</taxon>
        <taxon>Gammaproteobacteria</taxon>
        <taxon>Vibrionales</taxon>
        <taxon>Vibrionaceae</taxon>
        <taxon>Aliivibrio</taxon>
    </lineage>
</organism>
<accession>A0A6N3Z8T0</accession>
<dbReference type="InterPro" id="IPR027417">
    <property type="entry name" value="P-loop_NTPase"/>
</dbReference>
<protein>
    <submittedName>
        <fullName evidence="2">AAA family ATPase</fullName>
    </submittedName>
</protein>
<dbReference type="Proteomes" id="UP000435323">
    <property type="component" value="Unassembled WGS sequence"/>
</dbReference>
<gene>
    <name evidence="2" type="ORF">GNP77_12255</name>
</gene>
<dbReference type="PANTHER" id="PTHR13696">
    <property type="entry name" value="P-LOOP CONTAINING NUCLEOSIDE TRIPHOSPHATE HYDROLASE"/>
    <property type="match status" value="1"/>
</dbReference>
<comment type="caution">
    <text evidence="2">The sequence shown here is derived from an EMBL/GenBank/DDBJ whole genome shotgun (WGS) entry which is preliminary data.</text>
</comment>
<evidence type="ECO:0000313" key="2">
    <source>
        <dbReference type="EMBL" id="MUK46153.1"/>
    </source>
</evidence>
<feature type="domain" description="CobQ/CobB/MinD/ParA nucleotide binding" evidence="1">
    <location>
        <begin position="21"/>
        <end position="199"/>
    </location>
</feature>
<reference evidence="2 3" key="1">
    <citation type="submission" date="2019-11" db="EMBL/GenBank/DDBJ databases">
        <title>Using colonization assays and comparative genomics to discover symbiosis behaviors and factors in Vibrio fischeri.</title>
        <authorList>
            <person name="Bongrand C."/>
            <person name="Moriano-Gutierrez S."/>
            <person name="Arevalo P."/>
            <person name="Mcfall-Ngai M."/>
            <person name="Visick K."/>
            <person name="Polz M.F."/>
            <person name="Ruby E.G."/>
        </authorList>
    </citation>
    <scope>NUCLEOTIDE SEQUENCE [LARGE SCALE GENOMIC DNA]</scope>
    <source>
        <strain evidence="3">emors.3.2</strain>
    </source>
</reference>
<name>A0A6N3Z8T0_ALIFS</name>
<dbReference type="EMBL" id="WOBO01000014">
    <property type="protein sequence ID" value="MUK46153.1"/>
    <property type="molecule type" value="Genomic_DNA"/>
</dbReference>
<dbReference type="Pfam" id="PF01656">
    <property type="entry name" value="CbiA"/>
    <property type="match status" value="1"/>
</dbReference>
<evidence type="ECO:0000259" key="1">
    <source>
        <dbReference type="Pfam" id="PF01656"/>
    </source>
</evidence>
<dbReference type="Gene3D" id="3.40.50.300">
    <property type="entry name" value="P-loop containing nucleotide triphosphate hydrolases"/>
    <property type="match status" value="1"/>
</dbReference>
<dbReference type="CDD" id="cd02042">
    <property type="entry name" value="ParAB_family"/>
    <property type="match status" value="1"/>
</dbReference>
<dbReference type="InterPro" id="IPR050678">
    <property type="entry name" value="DNA_Partitioning_ATPase"/>
</dbReference>
<proteinExistence type="predicted"/>
<sequence>MIIDEFIMLVGYKRAQCKKVLVINRKGGAGKSTFAIAMASFYAHQKVKTEIIDLDPQGTSHFWGSKTEGVRTTRFLPSSNVPFSLALRLEADTKITVIDSPSNFSRFEMEKYISMVDKIIFPVQPSPIDVHSMLGFIKDLINSPAFKHNNVELAFVITRCKENNQGTEFVHKVLQHMKYPLLGTMSEHQAYQEMFSEKSSFLARYPELDKPLWKNMKEWLNVDMTQTTNVEDEAQKKVADTTSTTYSSILKKHY</sequence>
<dbReference type="PANTHER" id="PTHR13696:SF96">
    <property type="entry name" value="COBQ_COBB_MIND_PARA NUCLEOTIDE BINDING DOMAIN-CONTAINING PROTEIN"/>
    <property type="match status" value="1"/>
</dbReference>
<evidence type="ECO:0000313" key="3">
    <source>
        <dbReference type="Proteomes" id="UP000435323"/>
    </source>
</evidence>
<dbReference type="InterPro" id="IPR002586">
    <property type="entry name" value="CobQ/CobB/MinD/ParA_Nub-bd_dom"/>
</dbReference>
<dbReference type="SUPFAM" id="SSF52540">
    <property type="entry name" value="P-loop containing nucleoside triphosphate hydrolases"/>
    <property type="match status" value="1"/>
</dbReference>
<dbReference type="AlphaFoldDB" id="A0A6N3Z8T0"/>